<dbReference type="InParanoid" id="A0A0D0B457"/>
<reference evidence="1 2" key="1">
    <citation type="submission" date="2014-04" db="EMBL/GenBank/DDBJ databases">
        <authorList>
            <consortium name="DOE Joint Genome Institute"/>
            <person name="Kuo A."/>
            <person name="Ruytinx J."/>
            <person name="Rineau F."/>
            <person name="Colpaert J."/>
            <person name="Kohler A."/>
            <person name="Nagy L.G."/>
            <person name="Floudas D."/>
            <person name="Copeland A."/>
            <person name="Barry K.W."/>
            <person name="Cichocki N."/>
            <person name="Veneault-Fourrey C."/>
            <person name="LaButti K."/>
            <person name="Lindquist E.A."/>
            <person name="Lipzen A."/>
            <person name="Lundell T."/>
            <person name="Morin E."/>
            <person name="Murat C."/>
            <person name="Sun H."/>
            <person name="Tunlid A."/>
            <person name="Henrissat B."/>
            <person name="Grigoriev I.V."/>
            <person name="Hibbett D.S."/>
            <person name="Martin F."/>
            <person name="Nordberg H.P."/>
            <person name="Cantor M.N."/>
            <person name="Hua S.X."/>
        </authorList>
    </citation>
    <scope>NUCLEOTIDE SEQUENCE [LARGE SCALE GENOMIC DNA]</scope>
    <source>
        <strain evidence="1 2">UH-Slu-Lm8-n1</strain>
    </source>
</reference>
<dbReference type="EMBL" id="KN835185">
    <property type="protein sequence ID" value="KIK44724.1"/>
    <property type="molecule type" value="Genomic_DNA"/>
</dbReference>
<reference evidence="2" key="2">
    <citation type="submission" date="2015-01" db="EMBL/GenBank/DDBJ databases">
        <title>Evolutionary Origins and Diversification of the Mycorrhizal Mutualists.</title>
        <authorList>
            <consortium name="DOE Joint Genome Institute"/>
            <consortium name="Mycorrhizal Genomics Consortium"/>
            <person name="Kohler A."/>
            <person name="Kuo A."/>
            <person name="Nagy L.G."/>
            <person name="Floudas D."/>
            <person name="Copeland A."/>
            <person name="Barry K.W."/>
            <person name="Cichocki N."/>
            <person name="Veneault-Fourrey C."/>
            <person name="LaButti K."/>
            <person name="Lindquist E.A."/>
            <person name="Lipzen A."/>
            <person name="Lundell T."/>
            <person name="Morin E."/>
            <person name="Murat C."/>
            <person name="Riley R."/>
            <person name="Ohm R."/>
            <person name="Sun H."/>
            <person name="Tunlid A."/>
            <person name="Henrissat B."/>
            <person name="Grigoriev I.V."/>
            <person name="Hibbett D.S."/>
            <person name="Martin F."/>
        </authorList>
    </citation>
    <scope>NUCLEOTIDE SEQUENCE [LARGE SCALE GENOMIC DNA]</scope>
    <source>
        <strain evidence="2">UH-Slu-Lm8-n1</strain>
    </source>
</reference>
<accession>A0A0D0B457</accession>
<evidence type="ECO:0000313" key="1">
    <source>
        <dbReference type="EMBL" id="KIK44724.1"/>
    </source>
</evidence>
<dbReference type="Proteomes" id="UP000054485">
    <property type="component" value="Unassembled WGS sequence"/>
</dbReference>
<gene>
    <name evidence="1" type="ORF">CY34DRAFT_802404</name>
</gene>
<evidence type="ECO:0000313" key="2">
    <source>
        <dbReference type="Proteomes" id="UP000054485"/>
    </source>
</evidence>
<protein>
    <submittedName>
        <fullName evidence="1">Uncharacterized protein</fullName>
    </submittedName>
</protein>
<name>A0A0D0B457_9AGAM</name>
<proteinExistence type="predicted"/>
<dbReference type="AlphaFoldDB" id="A0A0D0B457"/>
<dbReference type="HOGENOM" id="CLU_2051221_0_0_1"/>
<sequence length="120" mass="13011">MTVSSGVSYLFVAPRWLTFEATIIRLSSFTIQFSMLDRVSVTGRMLEFVALTSTLSSMGPIGRYPSTKTIAQKMNLPVANTHQSPCLAKPGNITSPVAVGLCCLCLQSIRPSEALQHPVH</sequence>
<keyword evidence="2" id="KW-1185">Reference proteome</keyword>
<organism evidence="1 2">
    <name type="scientific">Suillus luteus UH-Slu-Lm8-n1</name>
    <dbReference type="NCBI Taxonomy" id="930992"/>
    <lineage>
        <taxon>Eukaryota</taxon>
        <taxon>Fungi</taxon>
        <taxon>Dikarya</taxon>
        <taxon>Basidiomycota</taxon>
        <taxon>Agaricomycotina</taxon>
        <taxon>Agaricomycetes</taxon>
        <taxon>Agaricomycetidae</taxon>
        <taxon>Boletales</taxon>
        <taxon>Suillineae</taxon>
        <taxon>Suillaceae</taxon>
        <taxon>Suillus</taxon>
    </lineage>
</organism>